<dbReference type="InterPro" id="IPR002562">
    <property type="entry name" value="3'-5'_exonuclease_dom"/>
</dbReference>
<dbReference type="GO" id="GO:0006139">
    <property type="term" value="P:nucleobase-containing compound metabolic process"/>
    <property type="evidence" value="ECO:0007669"/>
    <property type="project" value="InterPro"/>
</dbReference>
<name>E4XK17_OIKDI</name>
<dbReference type="InterPro" id="IPR012337">
    <property type="entry name" value="RNaseH-like_sf"/>
</dbReference>
<evidence type="ECO:0000313" key="2">
    <source>
        <dbReference type="EMBL" id="CBY24793.1"/>
    </source>
</evidence>
<dbReference type="InterPro" id="IPR036397">
    <property type="entry name" value="RNaseH_sf"/>
</dbReference>
<dbReference type="Proteomes" id="UP000011014">
    <property type="component" value="Unassembled WGS sequence"/>
</dbReference>
<dbReference type="PANTHER" id="PTHR43040:SF1">
    <property type="entry name" value="RIBONUCLEASE D"/>
    <property type="match status" value="1"/>
</dbReference>
<evidence type="ECO:0000313" key="4">
    <source>
        <dbReference type="Proteomes" id="UP000001307"/>
    </source>
</evidence>
<organism evidence="2">
    <name type="scientific">Oikopleura dioica</name>
    <name type="common">Tunicate</name>
    <dbReference type="NCBI Taxonomy" id="34765"/>
    <lineage>
        <taxon>Eukaryota</taxon>
        <taxon>Metazoa</taxon>
        <taxon>Chordata</taxon>
        <taxon>Tunicata</taxon>
        <taxon>Appendicularia</taxon>
        <taxon>Copelata</taxon>
        <taxon>Oikopleuridae</taxon>
        <taxon>Oikopleura</taxon>
    </lineage>
</organism>
<protein>
    <recommendedName>
        <fullName evidence="1">3'-5' exonuclease domain-containing protein</fullName>
    </recommendedName>
</protein>
<dbReference type="Proteomes" id="UP000001307">
    <property type="component" value="Unassembled WGS sequence"/>
</dbReference>
<proteinExistence type="predicted"/>
<dbReference type="EMBL" id="FN654325">
    <property type="protein sequence ID" value="CBY31966.1"/>
    <property type="molecule type" value="Genomic_DNA"/>
</dbReference>
<dbReference type="EMBL" id="FN653063">
    <property type="protein sequence ID" value="CBY24793.1"/>
    <property type="molecule type" value="Genomic_DNA"/>
</dbReference>
<dbReference type="PANTHER" id="PTHR43040">
    <property type="entry name" value="RIBONUCLEASE D"/>
    <property type="match status" value="1"/>
</dbReference>
<evidence type="ECO:0000259" key="1">
    <source>
        <dbReference type="SMART" id="SM00474"/>
    </source>
</evidence>
<dbReference type="GO" id="GO:0008408">
    <property type="term" value="F:3'-5' exonuclease activity"/>
    <property type="evidence" value="ECO:0007669"/>
    <property type="project" value="InterPro"/>
</dbReference>
<accession>E4XK17</accession>
<dbReference type="Pfam" id="PF01612">
    <property type="entry name" value="DNA_pol_A_exo1"/>
    <property type="match status" value="1"/>
</dbReference>
<dbReference type="SUPFAM" id="SSF53098">
    <property type="entry name" value="Ribonuclease H-like"/>
    <property type="match status" value="1"/>
</dbReference>
<dbReference type="SMART" id="SM00474">
    <property type="entry name" value="35EXOc"/>
    <property type="match status" value="1"/>
</dbReference>
<dbReference type="Gene3D" id="3.30.420.10">
    <property type="entry name" value="Ribonuclease H-like superfamily/Ribonuclease H"/>
    <property type="match status" value="1"/>
</dbReference>
<reference evidence="2" key="1">
    <citation type="journal article" date="2010" name="Science">
        <title>Plasticity of animal genome architecture unmasked by rapid evolution of a pelagic tunicate.</title>
        <authorList>
            <person name="Denoeud F."/>
            <person name="Henriet S."/>
            <person name="Mungpakdee S."/>
            <person name="Aury J.M."/>
            <person name="Da Silva C."/>
            <person name="Brinkmann H."/>
            <person name="Mikhaleva J."/>
            <person name="Olsen L.C."/>
            <person name="Jubin C."/>
            <person name="Canestro C."/>
            <person name="Bouquet J.M."/>
            <person name="Danks G."/>
            <person name="Poulain J."/>
            <person name="Campsteijn C."/>
            <person name="Adamski M."/>
            <person name="Cross I."/>
            <person name="Yadetie F."/>
            <person name="Muffato M."/>
            <person name="Louis A."/>
            <person name="Butcher S."/>
            <person name="Tsagkogeorga G."/>
            <person name="Konrad A."/>
            <person name="Singh S."/>
            <person name="Jensen M.F."/>
            <person name="Cong E.H."/>
            <person name="Eikeseth-Otteraa H."/>
            <person name="Noel B."/>
            <person name="Anthouard V."/>
            <person name="Porcel B.M."/>
            <person name="Kachouri-Lafond R."/>
            <person name="Nishino A."/>
            <person name="Ugolini M."/>
            <person name="Chourrout P."/>
            <person name="Nishida H."/>
            <person name="Aasland R."/>
            <person name="Huzurbazar S."/>
            <person name="Westhof E."/>
            <person name="Delsuc F."/>
            <person name="Lehrach H."/>
            <person name="Reinhardt R."/>
            <person name="Weissenbach J."/>
            <person name="Roy S.W."/>
            <person name="Artiguenave F."/>
            <person name="Postlethwait J.H."/>
            <person name="Manak J.R."/>
            <person name="Thompson E.M."/>
            <person name="Jaillon O."/>
            <person name="Du Pasquier L."/>
            <person name="Boudinot P."/>
            <person name="Liberles D.A."/>
            <person name="Volff J.N."/>
            <person name="Philippe H."/>
            <person name="Lenhard B."/>
            <person name="Roest Crollius H."/>
            <person name="Wincker P."/>
            <person name="Chourrout D."/>
        </authorList>
    </citation>
    <scope>NUCLEOTIDE SEQUENCE [LARGE SCALE GENOMIC DNA]</scope>
</reference>
<gene>
    <name evidence="2" type="ORF">GSOID_T00012966001</name>
    <name evidence="3" type="ORF">GSOID_T00029191001</name>
</gene>
<evidence type="ECO:0000313" key="3">
    <source>
        <dbReference type="EMBL" id="CBY31966.1"/>
    </source>
</evidence>
<dbReference type="AlphaFoldDB" id="E4XK17"/>
<dbReference type="InParanoid" id="E4XK17"/>
<dbReference type="GO" id="GO:0003676">
    <property type="term" value="F:nucleic acid binding"/>
    <property type="evidence" value="ECO:0007669"/>
    <property type="project" value="InterPro"/>
</dbReference>
<sequence>MTRRFEMTDKKCIDDSKVDPNIIIISDDQDNQHEIEELELMWGIKGGPRKLTMQDYHASIHETYAEESLDNINQESRGEIIADLSDEEYLFCLKLNDFKIEYTENDGRRILEMWARKIPRFSKTLVGEFEPNIANKRDTTNKDCISLFKDFVRRHELLYKDPNDVLRRYNLIFCKEYLEFVRKPGRIRTCKIGCRAQATMFCVDQIFLGEGMTVAEAVKSCVRVAYRLWLSRRNMTIKSIQKFFKKPPFEDGNLRVKLLDTPEMFESVREELMRSKYLLVDMEGDQLGPNGKITLLQINNYTSGNCYLLDILAVGDSSLRERDPQIGWLRDIFQYPRVIKFFWGGVSDTANLFASYEISVAGFIDLQVVESQYRQRLIKLTNGQQDPTKKHPLGLEAAYEYFTDKSLIRYKQGKAKHKTDYHVWSRRPLTSQLLKYAAFDVAALRPIVHVFVNNLELWRWGAWLGVISKSGMTTYPRHRTCYHCLITLSIDSFSKTQQKAYGLCKVCTEENQLLEAEAEEDEVKLYEQLPKRKSENRGNFPELGDLELPKYNILAVSTNPKMKFYPSETVLQRLGFTPKNY</sequence>
<keyword evidence="4" id="KW-1185">Reference proteome</keyword>
<dbReference type="OrthoDB" id="26838at2759"/>
<feature type="domain" description="3'-5' exonuclease" evidence="1">
    <location>
        <begin position="256"/>
        <end position="456"/>
    </location>
</feature>